<feature type="region of interest" description="Disordered" evidence="1">
    <location>
        <begin position="343"/>
        <end position="374"/>
    </location>
</feature>
<organism evidence="2">
    <name type="scientific">Ananas comosus var. bracteatus</name>
    <name type="common">red pineapple</name>
    <dbReference type="NCBI Taxonomy" id="296719"/>
    <lineage>
        <taxon>Eukaryota</taxon>
        <taxon>Viridiplantae</taxon>
        <taxon>Streptophyta</taxon>
        <taxon>Embryophyta</taxon>
        <taxon>Tracheophyta</taxon>
        <taxon>Spermatophyta</taxon>
        <taxon>Magnoliopsida</taxon>
        <taxon>Liliopsida</taxon>
        <taxon>Poales</taxon>
        <taxon>Bromeliaceae</taxon>
        <taxon>Bromelioideae</taxon>
        <taxon>Ananas</taxon>
    </lineage>
</organism>
<dbReference type="InterPro" id="IPR036691">
    <property type="entry name" value="Endo/exonu/phosph_ase_sf"/>
</dbReference>
<accession>A0A6V7NF57</accession>
<gene>
    <name evidence="2" type="ORF">CB5_LOCUS255</name>
</gene>
<dbReference type="Gene3D" id="3.60.10.10">
    <property type="entry name" value="Endonuclease/exonuclease/phosphatase"/>
    <property type="match status" value="1"/>
</dbReference>
<sequence>MDPGRNSPIHYSSLSVARLPLAFPTRHLALQTGPSSNRTSAAPAFLPPRPPPAGNLTSRVVWRVSISLPGFRIRLLNWSILCWNEEDVKAAVSGFGELWEVDGPSDRHTNVSFFRLMIRYQDVLLIPEAIDLMVEDRQFYVPIEIESFEEANPILLGKGLDEHLGLNTLEAQETFIRQTGFSSVPPYLNPGSFPILQYRDARSRHRPALGQHSPTPPVHRRRLRRPIGGFFQNTNLEARDVHSDRGKSALVNGIVEPRDQLSTSLLALGSVPYHADATSDPNLAHPTPPSLLRPGLGGPCGKGSDSVGDGPSARPAAVDQSNLTPPRLGPYLGLRTGGRSAFSTKAAKSTSAASSSSSSAVDLPHPPLLQQTSNEQHKTHLRIFHLRVFRTLDADGTRGGILTAWNSALFDCVHEWVGLFSLTVVLKRNVDGRSFTIYNIYGSTAANLKPTFFQELRSINVHSVGEWTVLGDFNVLLSANDKTGPTTSISDILKFREVVHELGLVDLPILNKSFTWTNGRCAPTLERLDRAFVSSDWLLAFPRSTLRALP</sequence>
<feature type="compositionally biased region" description="Low complexity" evidence="1">
    <location>
        <begin position="343"/>
        <end position="360"/>
    </location>
</feature>
<feature type="region of interest" description="Disordered" evidence="1">
    <location>
        <begin position="278"/>
        <end position="330"/>
    </location>
</feature>
<dbReference type="AlphaFoldDB" id="A0A6V7NF57"/>
<name>A0A6V7NF57_ANACO</name>
<evidence type="ECO:0008006" key="3">
    <source>
        <dbReference type="Google" id="ProtNLM"/>
    </source>
</evidence>
<dbReference type="EMBL" id="LR862129">
    <property type="protein sequence ID" value="CAD1817044.1"/>
    <property type="molecule type" value="Genomic_DNA"/>
</dbReference>
<dbReference type="PANTHER" id="PTHR33710">
    <property type="entry name" value="BNAC02G09200D PROTEIN"/>
    <property type="match status" value="1"/>
</dbReference>
<evidence type="ECO:0000313" key="2">
    <source>
        <dbReference type="EMBL" id="CAD1817044.1"/>
    </source>
</evidence>
<dbReference type="PANTHER" id="PTHR33710:SF48">
    <property type="entry name" value="OS02G0307075 PROTEIN"/>
    <property type="match status" value="1"/>
</dbReference>
<proteinExistence type="predicted"/>
<evidence type="ECO:0000256" key="1">
    <source>
        <dbReference type="SAM" id="MobiDB-lite"/>
    </source>
</evidence>
<dbReference type="SUPFAM" id="SSF56219">
    <property type="entry name" value="DNase I-like"/>
    <property type="match status" value="1"/>
</dbReference>
<reference evidence="2" key="1">
    <citation type="submission" date="2020-07" db="EMBL/GenBank/DDBJ databases">
        <authorList>
            <person name="Lin J."/>
        </authorList>
    </citation>
    <scope>NUCLEOTIDE SEQUENCE</scope>
</reference>
<protein>
    <recommendedName>
        <fullName evidence="3">Endonuclease/exonuclease/phosphatase domain-containing protein</fullName>
    </recommendedName>
</protein>